<evidence type="ECO:0000313" key="2">
    <source>
        <dbReference type="Proteomes" id="UP000008063"/>
    </source>
</evidence>
<dbReference type="Pfam" id="PF11712">
    <property type="entry name" value="Vma12"/>
    <property type="match status" value="1"/>
</dbReference>
<sequence length="165" mass="18036">MGGIEELNISVEPHLIKVLQPLPSLLPRAIAAQLSPYINDAEKRPPSTHTIPYSLLLQISQWSRTSSGLEALQKNTPPLDQASYSMIVLLAGTRTSPEKRFPPYVSKDPHTESKRAADDKKAISAVLNAVLSVVGSGFATWWASARTGWRVEWVRCVSSILSSST</sequence>
<organism evidence="2">
    <name type="scientific">Serpula lacrymans var. lacrymans (strain S7.3)</name>
    <name type="common">Dry rot fungus</name>
    <dbReference type="NCBI Taxonomy" id="936435"/>
    <lineage>
        <taxon>Eukaryota</taxon>
        <taxon>Fungi</taxon>
        <taxon>Dikarya</taxon>
        <taxon>Basidiomycota</taxon>
        <taxon>Agaricomycotina</taxon>
        <taxon>Agaricomycetes</taxon>
        <taxon>Agaricomycetidae</taxon>
        <taxon>Boletales</taxon>
        <taxon>Coniophorineae</taxon>
        <taxon>Serpulaceae</taxon>
        <taxon>Serpula</taxon>
    </lineage>
</organism>
<dbReference type="AlphaFoldDB" id="F8Q4V1"/>
<reference evidence="2" key="1">
    <citation type="journal article" date="2011" name="Science">
        <title>The plant cell wall-decomposing machinery underlies the functional diversity of forest fungi.</title>
        <authorList>
            <person name="Eastwood D.C."/>
            <person name="Floudas D."/>
            <person name="Binder M."/>
            <person name="Majcherczyk A."/>
            <person name="Schneider P."/>
            <person name="Aerts A."/>
            <person name="Asiegbu F.O."/>
            <person name="Baker S.E."/>
            <person name="Barry K."/>
            <person name="Bendiksby M."/>
            <person name="Blumentritt M."/>
            <person name="Coutinho P.M."/>
            <person name="Cullen D."/>
            <person name="de Vries R.P."/>
            <person name="Gathman A."/>
            <person name="Goodell B."/>
            <person name="Henrissat B."/>
            <person name="Ihrmark K."/>
            <person name="Kauserud H."/>
            <person name="Kohler A."/>
            <person name="LaButti K."/>
            <person name="Lapidus A."/>
            <person name="Lavin J.L."/>
            <person name="Lee Y.-H."/>
            <person name="Lindquist E."/>
            <person name="Lilly W."/>
            <person name="Lucas S."/>
            <person name="Morin E."/>
            <person name="Murat C."/>
            <person name="Oguiza J.A."/>
            <person name="Park J."/>
            <person name="Pisabarro A.G."/>
            <person name="Riley R."/>
            <person name="Rosling A."/>
            <person name="Salamov A."/>
            <person name="Schmidt O."/>
            <person name="Schmutz J."/>
            <person name="Skrede I."/>
            <person name="Stenlid J."/>
            <person name="Wiebenga A."/>
            <person name="Xie X."/>
            <person name="Kuees U."/>
            <person name="Hibbett D.S."/>
            <person name="Hoffmeister D."/>
            <person name="Hoegberg N."/>
            <person name="Martin F."/>
            <person name="Grigoriev I.V."/>
            <person name="Watkinson S.C."/>
        </authorList>
    </citation>
    <scope>NUCLEOTIDE SEQUENCE [LARGE SCALE GENOMIC DNA]</scope>
    <source>
        <strain evidence="2">strain S7.3</strain>
    </source>
</reference>
<protein>
    <submittedName>
        <fullName evidence="1">Uncharacterized protein</fullName>
    </submittedName>
</protein>
<dbReference type="HOGENOM" id="CLU_083084_0_0_1"/>
<dbReference type="OrthoDB" id="3193718at2759"/>
<dbReference type="InterPro" id="IPR021013">
    <property type="entry name" value="ATPase_Vma12"/>
</dbReference>
<dbReference type="Proteomes" id="UP000008063">
    <property type="component" value="Unassembled WGS sequence"/>
</dbReference>
<dbReference type="InParanoid" id="F8Q4V1"/>
<keyword evidence="2" id="KW-1185">Reference proteome</keyword>
<dbReference type="EMBL" id="GL945483">
    <property type="protein sequence ID" value="EGN96578.1"/>
    <property type="molecule type" value="Genomic_DNA"/>
</dbReference>
<accession>F8Q4V1</accession>
<evidence type="ECO:0000313" key="1">
    <source>
        <dbReference type="EMBL" id="EGN96578.1"/>
    </source>
</evidence>
<name>F8Q4V1_SERL3</name>
<proteinExistence type="predicted"/>
<gene>
    <name evidence="1" type="ORF">SERLA73DRAFT_140198</name>
</gene>